<dbReference type="KEGG" id="rdi:CMV14_00640"/>
<name>A0A2A4FXT7_9SPHN</name>
<accession>A0A2A4FXT7</accession>
<gene>
    <name evidence="4" type="ORF">COO09_05675</name>
</gene>
<evidence type="ECO:0000313" key="4">
    <source>
        <dbReference type="EMBL" id="PCE43264.1"/>
    </source>
</evidence>
<protein>
    <submittedName>
        <fullName evidence="4">Response regulator receiver protein</fullName>
    </submittedName>
</protein>
<dbReference type="PROSITE" id="PS50110">
    <property type="entry name" value="RESPONSE_REGULATORY"/>
    <property type="match status" value="1"/>
</dbReference>
<dbReference type="InterPro" id="IPR011006">
    <property type="entry name" value="CheY-like_superfamily"/>
</dbReference>
<dbReference type="EMBL" id="NWUF01000004">
    <property type="protein sequence ID" value="PCE43264.1"/>
    <property type="molecule type" value="Genomic_DNA"/>
</dbReference>
<keyword evidence="5" id="KW-1185">Reference proteome</keyword>
<evidence type="ECO:0000256" key="1">
    <source>
        <dbReference type="ARBA" id="ARBA00023125"/>
    </source>
</evidence>
<keyword evidence="2" id="KW-0597">Phosphoprotein</keyword>
<keyword evidence="1" id="KW-0238">DNA-binding</keyword>
<dbReference type="PANTHER" id="PTHR43214">
    <property type="entry name" value="TWO-COMPONENT RESPONSE REGULATOR"/>
    <property type="match status" value="1"/>
</dbReference>
<dbReference type="SMART" id="SM00448">
    <property type="entry name" value="REC"/>
    <property type="match status" value="1"/>
</dbReference>
<organism evidence="4 5">
    <name type="scientific">Rhizorhabdus dicambivorans</name>
    <dbReference type="NCBI Taxonomy" id="1850238"/>
    <lineage>
        <taxon>Bacteria</taxon>
        <taxon>Pseudomonadati</taxon>
        <taxon>Pseudomonadota</taxon>
        <taxon>Alphaproteobacteria</taxon>
        <taxon>Sphingomonadales</taxon>
        <taxon>Sphingomonadaceae</taxon>
        <taxon>Rhizorhabdus</taxon>
    </lineage>
</organism>
<dbReference type="Gene3D" id="1.10.10.10">
    <property type="entry name" value="Winged helix-like DNA-binding domain superfamily/Winged helix DNA-binding domain"/>
    <property type="match status" value="1"/>
</dbReference>
<evidence type="ECO:0000259" key="3">
    <source>
        <dbReference type="PROSITE" id="PS50110"/>
    </source>
</evidence>
<reference evidence="4 5" key="1">
    <citation type="submission" date="2017-09" db="EMBL/GenBank/DDBJ databases">
        <title>The Catabolism of 3,6-Dichlorosalicylic acid is Initiated by the Cytochrome P450 Monooxygenase DsmABC in Rhizorhabdus dicambivorans Ndbn-20.</title>
        <authorList>
            <person name="Na L."/>
        </authorList>
    </citation>
    <scope>NUCLEOTIDE SEQUENCE [LARGE SCALE GENOMIC DNA]</scope>
    <source>
        <strain evidence="4 5">Ndbn-20m</strain>
    </source>
</reference>
<dbReference type="SUPFAM" id="SSF52172">
    <property type="entry name" value="CheY-like"/>
    <property type="match status" value="1"/>
</dbReference>
<feature type="domain" description="Response regulatory" evidence="3">
    <location>
        <begin position="6"/>
        <end position="121"/>
    </location>
</feature>
<proteinExistence type="predicted"/>
<evidence type="ECO:0000313" key="5">
    <source>
        <dbReference type="Proteomes" id="UP000218934"/>
    </source>
</evidence>
<evidence type="ECO:0000256" key="2">
    <source>
        <dbReference type="PROSITE-ProRule" id="PRU00169"/>
    </source>
</evidence>
<dbReference type="Proteomes" id="UP000218934">
    <property type="component" value="Unassembled WGS sequence"/>
</dbReference>
<dbReference type="InterPro" id="IPR016032">
    <property type="entry name" value="Sig_transdc_resp-reg_C-effctor"/>
</dbReference>
<dbReference type="OrthoDB" id="9802426at2"/>
<sequence length="214" mass="23038">MTAGRLLYVVDDEAIVRASIVSLVQAHGAYECREFANGDAFLSVLDGLEPGCVVLDLQLDGASGVTAMRALAERPDRFRTIVVTGFSDLSIAIEAFRAGVVDFLHKPYEIRPLLDALDRGFHLLEQGSEPPALVAGAKALVARLGGEEAELFARLIRGETNEEIGRALRLDARAVQIVRARVLSTLEAPSVLAAIRIAALAGWLDRPAPRISTR</sequence>
<dbReference type="InterPro" id="IPR001789">
    <property type="entry name" value="Sig_transdc_resp-reg_receiver"/>
</dbReference>
<dbReference type="InterPro" id="IPR036388">
    <property type="entry name" value="WH-like_DNA-bd_sf"/>
</dbReference>
<dbReference type="Gene3D" id="3.40.50.2300">
    <property type="match status" value="1"/>
</dbReference>
<dbReference type="AlphaFoldDB" id="A0A2A4FXT7"/>
<dbReference type="GO" id="GO:0006355">
    <property type="term" value="P:regulation of DNA-templated transcription"/>
    <property type="evidence" value="ECO:0007669"/>
    <property type="project" value="InterPro"/>
</dbReference>
<dbReference type="RefSeq" id="WP_066970040.1">
    <property type="nucleotide sequence ID" value="NZ_CP023449.1"/>
</dbReference>
<comment type="caution">
    <text evidence="4">The sequence shown here is derived from an EMBL/GenBank/DDBJ whole genome shotgun (WGS) entry which is preliminary data.</text>
</comment>
<dbReference type="GO" id="GO:0000160">
    <property type="term" value="P:phosphorelay signal transduction system"/>
    <property type="evidence" value="ECO:0007669"/>
    <property type="project" value="InterPro"/>
</dbReference>
<feature type="modified residue" description="4-aspartylphosphate" evidence="2">
    <location>
        <position position="56"/>
    </location>
</feature>
<dbReference type="PANTHER" id="PTHR43214:SF44">
    <property type="entry name" value="TWO-COMPONENT RESPONSE REGULATOR"/>
    <property type="match status" value="1"/>
</dbReference>
<dbReference type="Pfam" id="PF00072">
    <property type="entry name" value="Response_reg"/>
    <property type="match status" value="1"/>
</dbReference>
<dbReference type="InterPro" id="IPR039420">
    <property type="entry name" value="WalR-like"/>
</dbReference>
<dbReference type="GO" id="GO:0003677">
    <property type="term" value="F:DNA binding"/>
    <property type="evidence" value="ECO:0007669"/>
    <property type="project" value="UniProtKB-KW"/>
</dbReference>
<dbReference type="SUPFAM" id="SSF46894">
    <property type="entry name" value="C-terminal effector domain of the bipartite response regulators"/>
    <property type="match status" value="1"/>
</dbReference>